<dbReference type="eggNOG" id="COG3210">
    <property type="taxonomic scope" value="Bacteria"/>
</dbReference>
<gene>
    <name evidence="1" type="ordered locus">RB2501_02025</name>
</gene>
<dbReference type="Proteomes" id="UP000009049">
    <property type="component" value="Chromosome"/>
</dbReference>
<evidence type="ECO:0000313" key="1">
    <source>
        <dbReference type="EMBL" id="EAR14165.1"/>
    </source>
</evidence>
<keyword evidence="2" id="KW-1185">Reference proteome</keyword>
<accession>A4CQ80</accession>
<dbReference type="STRING" id="313596.RB2501_02025"/>
<sequence>MITTKLFNEIPGTMKIFIVLAFLLLFTAAGYAQTTVNLADQCNCEVLSGTDVSAPGMTTPSGADTGDIYVNTNTGTIYFWDGDSWEHTSTDSNTTNTSVAVAGSDLVITDSDGNTVSVPLADIAAVTDTNTTNAAFGVIGTDLVITDSEGNTVSVPVADIAALTDTNTTNASLTEDGTNLTLTDSDGNTVSILLADLAAVIDTNTTNALFEVVGTDLVITDSDGNTVSVPLADVAAVVDTDDQSAAEVSYDNTTSGLAGTNVQDALDEINAAAGNVSLTDNGDGTYDFTDAAGNVTTISDTSLSTLVDSGGGTYTYTDEAGNVQQIFTEAASNPYDNSGSGLAANNVQDALDEINAAAGNVSLTDNGDGTYDFTDAAGNVTTISDTSLSTLVDNGDGSFTYTSEDGTVTTFTETTSSLADNGDGTFTYTDENGATTTFDAKIATVADNLDGTYTITDDFGTSVTIDTNNTVTTLVDNGDGSFTYTSEDGTVTTFTETTSTLVDNGGGTYTYTDENGNTQQIFTEAASNPYDNSGSGLAANNVQDAIDEINTLAGTVALADNGDGTYTFTDASGATTTISDTSISTLVDNGDATFTYTDETGTPVTINLISADANNDITAGSDGGLYLNVASVTVAETITNLSDNNDGTFTYVNENGVSQTVSKADVTDNGDGTYTFTNNDGSDVTINTNGIAISNTVAGNRIATVTDAGGSSTDIDETVTTLVDNANGSFTYTSEDGTATTFTETDDQTAAEVSYDNSTSGLTAGDTQAAIDELAAGSTDDQNLTGASLTGNTLQIDIEDGSSASVDLSALVDDADADPTNELQTISRTGTDVTLSDGGGTVSVADNDNDSSNETNTAFAVNAGNLEITDAAGTLSVPVSSLGSDDQNLTLAGNSLSIEDGNSVDLSGYLDNTDDQNLTLAGNTLSIEDGNSVDLSGFVSTDDQNISGSGLSGTDLTIGIENGTNEVIDLSSLVDDADADPTNEYNTGAAMNAGSLEVTDGGGTQSANLISADANNDIVAGSDGALYLNVASVTISETITNLSDNNDGTFTYVNENGVSQTVSKADVTDNGDGTYTFTNNDGSDVTINTNGIAISNTVAGNRIATVTDAGGSSTDIDETVTTLVDNANGSFTYTSEDGTATTFTETDDQTAAEVSYDNSTSGLTAGDTQAAIDELAAGSTDDQNLTGASLTGNTLQIDIEDGSSASVDLSALVDDADADPTNELQTISRTGTDVTLSDGGGTVSVADNDNDSSNETNTAFAVNAGNLEITDAAGTLSVPVSSLGSDDQNISGSGLSGTDLTIGIENGTNEVIDLSSLVDDADADPNNEIQDMSLAGNTLSLTGDATTVDLSGYLDNTDDQNLTLAGNTLSIEDGNSVDLSGFVSTDDQNLTGASLTGNTLQIDIEDGSSASVDLSALVDDADADPTNELQTISRTGTDVTLSDGGGTVSVADNDNDSSNETNTAFAVNAGNLEITDAAGTLSVPVSSLGSDDQNLTLAGNTLSIEDGNSVDLSGYVSTDDQNLTGASLTGNTLQIDIEDGSSASVDLSALVDDADADPTNEYNTGAAMNAGSLEVTDGGGTQSANLISADANNDITAGSDGALYLNVASVTISETITNLSDNNDGTFTYVNENGVSQTVSKADVADNGDGTYTFTNNDGSDVTINTNGVAISNTLAGNRIATVTDAGGSSTDIDETVTTLVDNANGSFTYTSEDGTATTFTETDDQTAAEVSYDNSTSGLTAGDTQAAIDELAAGSTDDQNLTGASLTGNTLQIDIEDGSSASVDLSALVDDADADPTNELQTISRTGTDVTLSDGGGTVSVADNDNDSSNETNTAFAVNAGNLEITDAAGTLSVPVSSLGSDDQNLTLAGNTLSIEDGNSVDLSGFVSTDDQNISGSGLSGTDLTIGIENGTNEVIDLSSLVDDADADPTNELQTISRTGTDVTLSDGGGTVSVADNDNDSSNETNTAFAVNAGNLEITDAAGTLSVPVSSLGSDDQNISGSGLSGTDLTIGIENGTNEVIDLSSLVDDADADPNNEIQDMSLAGNTLSLTGDATTVDLSGYLDNTDDQNLTGASLTGNTLQIDIEDGSSASVDLSALVDDADADPNNEIQDMSLAGNTLSLTGDATTVDLSGYLDNTDDQNLTLAGNTLSIEDGNSVDLSGFVSTDDQNISGSGLSGTDLTIGIENGTNEVIDLSSLVDDADADPTNELQTISRTGTDVTLSDGGGTVSVADNDNDSSNETNTAFAVNAGNLEITDAAGTLSVPVSSLGSDDQNISGSGLSGTDLTIGIENGTNEVIDLSSLVDDADADPNNEIQDMSLAGNTLSLTGDATTVDLSGYLDNTDDQNLTLAGNTLSIEDGNSVDLSGFVSTDDQNISGSGLSGTDLTIGIENGTNEVIDLSSLVDDADADPTNELQTISRTGTDVTLSDGGGTVSVADNDNDSSNETNTAFAVNAGNLEITDAAGTLSVPVSSLGSDDQNLTLAANSLSIEDGNSVDLSGYLDNTDDQNLTLAGNTLSIEDGNSVDLSGFVSTDDQNISGSGLSGTDLTIGIENGTNEVIDLSSLVDDADADPTNELQTISRTGTDVTLSDGGGTVSVADNDNDSSNETNTAFAVNAGNLEITDAAGTLSVPVSSLGSDDQNISGSGLSGTDLTIGIENGTNEVIDLSSLVDDADADPNNEIQDMSLAGNTLSLTGDATTVDLSGYLDNTDDQNLTLAGNTLSIEDGNSVDLSGYVSTDDQNLTGASLTGNTLQIDIEDGSSASVDLSALVDDADADPTNELQTISRTGTDVTLSDGGGTVSVADNDNDSSNETNTAFAVNAGNLEITDAAGTLSVPVSSLGSDDQNLTLAVNSLSIEDGNSVDLSGYLDNTDDQNLTGASLTGNTLQIDIEDGSSASVDLSALVDDADADPNNEIQDMSLAGNTLSLTGDATTVDLSGYLDNTDDQNLTLAGNTLSIEDGNSVDLSGFVSTDDQNISGSGLSGTDLTIGIENGTNEVVDLSSLLDNTDDQYDDEVPLRTPIDVDEGGESSPTNETTVQEVINAIAPITSKAARIFYPPSIAIDASANGTGFTEDLYAQYVAQFGTPAVASAGAPAALPTYAANELYYYVTYADPTVFDNMSIDANGVLTYDIIGQPADYNALINVVFVVK</sequence>
<organism evidence="1 2">
    <name type="scientific">Robiginitalea biformata (strain ATCC BAA-864 / DSM 15991 / KCTC 12146 / HTCC2501)</name>
    <dbReference type="NCBI Taxonomy" id="313596"/>
    <lineage>
        <taxon>Bacteria</taxon>
        <taxon>Pseudomonadati</taxon>
        <taxon>Bacteroidota</taxon>
        <taxon>Flavobacteriia</taxon>
        <taxon>Flavobacteriales</taxon>
        <taxon>Flavobacteriaceae</taxon>
        <taxon>Robiginitalea</taxon>
    </lineage>
</organism>
<reference evidence="1 2" key="1">
    <citation type="journal article" date="2009" name="J. Bacteriol.">
        <title>Complete genome sequence of Robiginitalea biformata HTCC2501.</title>
        <authorList>
            <person name="Oh H.M."/>
            <person name="Giovannoni S.J."/>
            <person name="Lee K."/>
            <person name="Ferriera S."/>
            <person name="Johnson J."/>
            <person name="Cho J.C."/>
        </authorList>
    </citation>
    <scope>NUCLEOTIDE SEQUENCE [LARGE SCALE GENOMIC DNA]</scope>
    <source>
        <strain evidence="2">ATCC BAA-864 / HTCC2501 / KCTC 12146</strain>
    </source>
</reference>
<dbReference type="HOGENOM" id="CLU_226306_0_0_10"/>
<protein>
    <submittedName>
        <fullName evidence="1">Uncharacterized protein</fullName>
    </submittedName>
</protein>
<dbReference type="KEGG" id="rbi:RB2501_02025"/>
<name>A4CQ80_ROBBH</name>
<dbReference type="EMBL" id="CP001712">
    <property type="protein sequence ID" value="EAR14165.1"/>
    <property type="molecule type" value="Genomic_DNA"/>
</dbReference>
<evidence type="ECO:0000313" key="2">
    <source>
        <dbReference type="Proteomes" id="UP000009049"/>
    </source>
</evidence>
<proteinExistence type="predicted"/>